<organism evidence="6 7">
    <name type="scientific">Lithohypha guttulata</name>
    <dbReference type="NCBI Taxonomy" id="1690604"/>
    <lineage>
        <taxon>Eukaryota</taxon>
        <taxon>Fungi</taxon>
        <taxon>Dikarya</taxon>
        <taxon>Ascomycota</taxon>
        <taxon>Pezizomycotina</taxon>
        <taxon>Eurotiomycetes</taxon>
        <taxon>Chaetothyriomycetidae</taxon>
        <taxon>Chaetothyriales</taxon>
        <taxon>Trichomeriaceae</taxon>
        <taxon>Lithohypha</taxon>
    </lineage>
</organism>
<evidence type="ECO:0000256" key="4">
    <source>
        <dbReference type="ARBA" id="ARBA00040565"/>
    </source>
</evidence>
<protein>
    <recommendedName>
        <fullName evidence="4">Large ribosomal subunit protein uL4m</fullName>
    </recommendedName>
</protein>
<dbReference type="EMBL" id="JAVRRG010000035">
    <property type="protein sequence ID" value="KAK5094278.1"/>
    <property type="molecule type" value="Genomic_DNA"/>
</dbReference>
<dbReference type="GO" id="GO:0005840">
    <property type="term" value="C:ribosome"/>
    <property type="evidence" value="ECO:0007669"/>
    <property type="project" value="UniProtKB-KW"/>
</dbReference>
<dbReference type="Proteomes" id="UP001345013">
    <property type="component" value="Unassembled WGS sequence"/>
</dbReference>
<dbReference type="InterPro" id="IPR023574">
    <property type="entry name" value="Ribosomal_uL4_dom_sf"/>
</dbReference>
<sequence length="318" mass="35314">MAHAAPATQNLVAFSRSFRRLQVSEALQNTQCLAPRLTRSYATHTKLPGASPTNEAVALPSTSRTTKSAAASKPEPPSAGKFHPPVLTTLYSWPSMEPTSYKSYRYHHLNLPIRKDILHRAVVFEGDATRQGTASTKHRTQVHGSARKLRPQKGTGRARLSDKKSPMLRGGGVAHGPHPRDFATDLPSKVYDLAYRTALSYRYKKGELIVLRNEVKLDSNQGPRWLHNFFESHGWGKGNGRTLLVAQAPASGRFDKNGNELLDTKDHLIEAMEQVGEHGEAQYVHDVDVKDLLAFGRIVIEGKALDQILRERSKDMTI</sequence>
<comment type="caution">
    <text evidence="6">The sequence shown here is derived from an EMBL/GenBank/DDBJ whole genome shotgun (WGS) entry which is preliminary data.</text>
</comment>
<evidence type="ECO:0000313" key="7">
    <source>
        <dbReference type="Proteomes" id="UP001345013"/>
    </source>
</evidence>
<evidence type="ECO:0000256" key="2">
    <source>
        <dbReference type="ARBA" id="ARBA00022980"/>
    </source>
</evidence>
<dbReference type="InterPro" id="IPR002136">
    <property type="entry name" value="Ribosomal_uL4"/>
</dbReference>
<dbReference type="Gene3D" id="3.40.1370.10">
    <property type="match status" value="1"/>
</dbReference>
<dbReference type="Pfam" id="PF00573">
    <property type="entry name" value="Ribosomal_L4"/>
    <property type="match status" value="1"/>
</dbReference>
<dbReference type="SUPFAM" id="SSF52166">
    <property type="entry name" value="Ribosomal protein L4"/>
    <property type="match status" value="1"/>
</dbReference>
<keyword evidence="7" id="KW-1185">Reference proteome</keyword>
<feature type="region of interest" description="Disordered" evidence="5">
    <location>
        <begin position="129"/>
        <end position="181"/>
    </location>
</feature>
<gene>
    <name evidence="6" type="primary">yml6</name>
    <name evidence="6" type="ORF">LTR24_003652</name>
</gene>
<keyword evidence="2 6" id="KW-0689">Ribosomal protein</keyword>
<name>A0ABR0KE43_9EURO</name>
<feature type="region of interest" description="Disordered" evidence="5">
    <location>
        <begin position="44"/>
        <end position="82"/>
    </location>
</feature>
<dbReference type="InterPro" id="IPR013005">
    <property type="entry name" value="Ribosomal_uL4-like"/>
</dbReference>
<evidence type="ECO:0000313" key="6">
    <source>
        <dbReference type="EMBL" id="KAK5094278.1"/>
    </source>
</evidence>
<evidence type="ECO:0000256" key="3">
    <source>
        <dbReference type="ARBA" id="ARBA00023274"/>
    </source>
</evidence>
<accession>A0ABR0KE43</accession>
<evidence type="ECO:0000256" key="1">
    <source>
        <dbReference type="ARBA" id="ARBA00010528"/>
    </source>
</evidence>
<dbReference type="PANTHER" id="PTHR10746">
    <property type="entry name" value="50S RIBOSOMAL PROTEIN L4"/>
    <property type="match status" value="1"/>
</dbReference>
<feature type="compositionally biased region" description="Basic residues" evidence="5">
    <location>
        <begin position="136"/>
        <end position="151"/>
    </location>
</feature>
<keyword evidence="3" id="KW-0687">Ribonucleoprotein</keyword>
<feature type="compositionally biased region" description="Low complexity" evidence="5">
    <location>
        <begin position="61"/>
        <end position="81"/>
    </location>
</feature>
<evidence type="ECO:0000256" key="5">
    <source>
        <dbReference type="SAM" id="MobiDB-lite"/>
    </source>
</evidence>
<comment type="similarity">
    <text evidence="1">Belongs to the universal ribosomal protein uL4 family.</text>
</comment>
<dbReference type="PANTHER" id="PTHR10746:SF6">
    <property type="entry name" value="LARGE RIBOSOMAL SUBUNIT PROTEIN UL4M"/>
    <property type="match status" value="1"/>
</dbReference>
<proteinExistence type="inferred from homology"/>
<reference evidence="6 7" key="1">
    <citation type="submission" date="2023-08" db="EMBL/GenBank/DDBJ databases">
        <title>Black Yeasts Isolated from many extreme environments.</title>
        <authorList>
            <person name="Coleine C."/>
            <person name="Stajich J.E."/>
            <person name="Selbmann L."/>
        </authorList>
    </citation>
    <scope>NUCLEOTIDE SEQUENCE [LARGE SCALE GENOMIC DNA]</scope>
    <source>
        <strain evidence="6 7">CCFEE 5885</strain>
    </source>
</reference>